<feature type="transmembrane region" description="Helical" evidence="1">
    <location>
        <begin position="126"/>
        <end position="148"/>
    </location>
</feature>
<protein>
    <recommendedName>
        <fullName evidence="4">Potassium ABC transporter</fullName>
    </recommendedName>
</protein>
<dbReference type="AlphaFoldDB" id="A0A7W8TYG0"/>
<keyword evidence="1" id="KW-0472">Membrane</keyword>
<feature type="transmembrane region" description="Helical" evidence="1">
    <location>
        <begin position="89"/>
        <end position="106"/>
    </location>
</feature>
<dbReference type="Proteomes" id="UP000580797">
    <property type="component" value="Unassembled WGS sequence"/>
</dbReference>
<dbReference type="RefSeq" id="WP_183666244.1">
    <property type="nucleotide sequence ID" value="NZ_BAAARH010000008.1"/>
</dbReference>
<gene>
    <name evidence="2" type="ORF">HD598_002498</name>
</gene>
<name>A0A7W8TYG0_9MICC</name>
<evidence type="ECO:0000313" key="3">
    <source>
        <dbReference type="Proteomes" id="UP000580797"/>
    </source>
</evidence>
<feature type="transmembrane region" description="Helical" evidence="1">
    <location>
        <begin position="43"/>
        <end position="61"/>
    </location>
</feature>
<sequence>MSENTPNEPSQESLARQIAQSAGVHHKEDGQVDVLRTVGGLRGILESLLPGLVFLVVFTVTQQLNPSLIASLAVAVIFTIARLVQKTPLTQALAGLIGVVVCAFVARTTGEARDYYVPGFFTNAGYAVALIVSIAVKWPLMGVILGFIRGEGTAWRQKPDRKRAYVIATWVLVAMFIARIAVQVPLYFANMIEALGTARLIMGIPLYAGALWLAWLVSRPVDPTATEDEALELGHQD</sequence>
<dbReference type="PIRSF" id="PIRSF010219">
    <property type="entry name" value="UCP010219"/>
    <property type="match status" value="1"/>
</dbReference>
<keyword evidence="1" id="KW-1133">Transmembrane helix</keyword>
<feature type="transmembrane region" description="Helical" evidence="1">
    <location>
        <begin position="67"/>
        <end position="84"/>
    </location>
</feature>
<accession>A0A7W8TYG0</accession>
<dbReference type="EMBL" id="JACHDR010000001">
    <property type="protein sequence ID" value="MBB5513811.1"/>
    <property type="molecule type" value="Genomic_DNA"/>
</dbReference>
<comment type="caution">
    <text evidence="2">The sequence shown here is derived from an EMBL/GenBank/DDBJ whole genome shotgun (WGS) entry which is preliminary data.</text>
</comment>
<evidence type="ECO:0008006" key="4">
    <source>
        <dbReference type="Google" id="ProtNLM"/>
    </source>
</evidence>
<feature type="transmembrane region" description="Helical" evidence="1">
    <location>
        <begin position="200"/>
        <end position="217"/>
    </location>
</feature>
<organism evidence="2 3">
    <name type="scientific">Neomicrococcus aestuarii</name>
    <dbReference type="NCBI Taxonomy" id="556325"/>
    <lineage>
        <taxon>Bacteria</taxon>
        <taxon>Bacillati</taxon>
        <taxon>Actinomycetota</taxon>
        <taxon>Actinomycetes</taxon>
        <taxon>Micrococcales</taxon>
        <taxon>Micrococcaceae</taxon>
        <taxon>Neomicrococcus</taxon>
    </lineage>
</organism>
<evidence type="ECO:0000256" key="1">
    <source>
        <dbReference type="SAM" id="Phobius"/>
    </source>
</evidence>
<reference evidence="2 3" key="1">
    <citation type="submission" date="2020-08" db="EMBL/GenBank/DDBJ databases">
        <title>Sequencing the genomes of 1000 actinobacteria strains.</title>
        <authorList>
            <person name="Klenk H.-P."/>
        </authorList>
    </citation>
    <scope>NUCLEOTIDE SEQUENCE [LARGE SCALE GENOMIC DNA]</scope>
    <source>
        <strain evidence="2 3">DSM 105783</strain>
    </source>
</reference>
<dbReference type="Pfam" id="PF11361">
    <property type="entry name" value="DUF3159"/>
    <property type="match status" value="1"/>
</dbReference>
<evidence type="ECO:0000313" key="2">
    <source>
        <dbReference type="EMBL" id="MBB5513811.1"/>
    </source>
</evidence>
<keyword evidence="1" id="KW-0812">Transmembrane</keyword>
<dbReference type="InterPro" id="IPR016566">
    <property type="entry name" value="UCP010219"/>
</dbReference>
<proteinExistence type="predicted"/>
<feature type="transmembrane region" description="Helical" evidence="1">
    <location>
        <begin position="164"/>
        <end position="188"/>
    </location>
</feature>